<dbReference type="VEuPathDB" id="VectorBase:MDOMA2_009973"/>
<accession>A0A1I8NBD9</accession>
<name>A0A1I8NBD9_MUSDO</name>
<reference evidence="4" key="2">
    <citation type="submission" date="2025-05" db="UniProtKB">
        <authorList>
            <consortium name="RefSeq"/>
        </authorList>
    </citation>
    <scope>IDENTIFICATION</scope>
    <source>
        <strain evidence="3 4">Aabys</strain>
        <tissue evidence="4">Whole body</tissue>
    </source>
</reference>
<dbReference type="GeneID" id="101890627"/>
<organism evidence="1">
    <name type="scientific">Musca domestica</name>
    <name type="common">House fly</name>
    <dbReference type="NCBI Taxonomy" id="7370"/>
    <lineage>
        <taxon>Eukaryota</taxon>
        <taxon>Metazoa</taxon>
        <taxon>Ecdysozoa</taxon>
        <taxon>Arthropoda</taxon>
        <taxon>Hexapoda</taxon>
        <taxon>Insecta</taxon>
        <taxon>Pterygota</taxon>
        <taxon>Neoptera</taxon>
        <taxon>Endopterygota</taxon>
        <taxon>Diptera</taxon>
        <taxon>Brachycera</taxon>
        <taxon>Muscomorpha</taxon>
        <taxon>Muscoidea</taxon>
        <taxon>Muscidae</taxon>
        <taxon>Musca</taxon>
    </lineage>
</organism>
<keyword evidence="2" id="KW-1185">Reference proteome</keyword>
<dbReference type="Proteomes" id="UP001652621">
    <property type="component" value="Unplaced"/>
</dbReference>
<dbReference type="GO" id="GO:0032981">
    <property type="term" value="P:mitochondrial respiratory chain complex I assembly"/>
    <property type="evidence" value="ECO:0007669"/>
    <property type="project" value="InterPro"/>
</dbReference>
<dbReference type="PANTHER" id="PTHR34561:SF1">
    <property type="entry name" value="NADH DEHYDROGENASE [UBIQUINONE] 1 ALPHA SUBCOMPLEX ASSEMBLY FACTOR 8"/>
    <property type="match status" value="1"/>
</dbReference>
<dbReference type="VEuPathDB" id="VectorBase:MDOA013505"/>
<protein>
    <submittedName>
        <fullName evidence="3">Uncharacterized protein LOC101890627</fullName>
    </submittedName>
    <submittedName>
        <fullName evidence="4">Uncharacterized protein LOC131802859</fullName>
    </submittedName>
</protein>
<reference evidence="1" key="1">
    <citation type="submission" date="2020-05" db="UniProtKB">
        <authorList>
            <consortium name="EnsemblMetazoa"/>
        </authorList>
    </citation>
    <scope>IDENTIFICATION</scope>
    <source>
        <strain evidence="1">Aabys</strain>
    </source>
</reference>
<evidence type="ECO:0000313" key="1">
    <source>
        <dbReference type="EnsemblMetazoa" id="MDOA013505-PA"/>
    </source>
</evidence>
<dbReference type="EnsemblMetazoa" id="MDOA013505-RA">
    <property type="protein sequence ID" value="MDOA013505-PA"/>
    <property type="gene ID" value="MDOA013505"/>
</dbReference>
<evidence type="ECO:0000313" key="4">
    <source>
        <dbReference type="RefSeq" id="XP_058979551.1"/>
    </source>
</evidence>
<dbReference type="eggNOG" id="ENOG502SBX9">
    <property type="taxonomic scope" value="Eukaryota"/>
</dbReference>
<proteinExistence type="predicted"/>
<evidence type="ECO:0000313" key="2">
    <source>
        <dbReference type="Proteomes" id="UP001652621"/>
    </source>
</evidence>
<dbReference type="OrthoDB" id="3821113at2759"/>
<dbReference type="GO" id="GO:0005739">
    <property type="term" value="C:mitochondrion"/>
    <property type="evidence" value="ECO:0007669"/>
    <property type="project" value="InterPro"/>
</dbReference>
<dbReference type="PANTHER" id="PTHR34561">
    <property type="entry name" value="NADH DEHYDROGENASE [UBIQUINONE] 1 ALPHA SUBCOMPLEX ASSEMBLY FACTOR 8"/>
    <property type="match status" value="1"/>
</dbReference>
<sequence>MESVRKAKQRLRNYPILLGKCAESATVYAACVTRDLNVQHKTCDKEFQLFKDCLKSAAKEMKTKL</sequence>
<dbReference type="RefSeq" id="XP_005191736.1">
    <property type="nucleotide sequence ID" value="XM_005191679.3"/>
</dbReference>
<dbReference type="RefSeq" id="XP_058979551.1">
    <property type="nucleotide sequence ID" value="XM_059123568.1"/>
</dbReference>
<evidence type="ECO:0000313" key="3">
    <source>
        <dbReference type="RefSeq" id="XP_005191736.1"/>
    </source>
</evidence>
<dbReference type="KEGG" id="mde:101890627"/>
<gene>
    <name evidence="1" type="primary">101890627</name>
    <name evidence="3" type="synonym">LOC101890627</name>
    <name evidence="4" type="synonym">LOC131802859</name>
</gene>
<dbReference type="AlphaFoldDB" id="A0A1I8NBD9"/>
<dbReference type="InterPro" id="IPR034595">
    <property type="entry name" value="NDUFAF8"/>
</dbReference>
<dbReference type="VEuPathDB" id="VectorBase:MDOMA2_016732"/>